<keyword evidence="2 14" id="KW-1003">Cell membrane</keyword>
<dbReference type="PROSITE" id="PS00237">
    <property type="entry name" value="G_PROTEIN_RECEP_F1_1"/>
    <property type="match status" value="1"/>
</dbReference>
<feature type="transmembrane region" description="Helical" evidence="14">
    <location>
        <begin position="314"/>
        <end position="337"/>
    </location>
</feature>
<gene>
    <name evidence="17" type="ORF">SPARVUS_LOCUS9401323</name>
</gene>
<evidence type="ECO:0000256" key="4">
    <source>
        <dbReference type="ARBA" id="ARBA00022692"/>
    </source>
</evidence>
<evidence type="ECO:0000256" key="6">
    <source>
        <dbReference type="ARBA" id="ARBA00022989"/>
    </source>
</evidence>
<accession>A0ABN9E8B9</accession>
<dbReference type="PANTHER" id="PTHR24242">
    <property type="entry name" value="G-PROTEIN COUPLED RECEPTOR"/>
    <property type="match status" value="1"/>
</dbReference>
<comment type="similarity">
    <text evidence="13">Belongs to the G-protein coupled receptor 1 family.</text>
</comment>
<evidence type="ECO:0000313" key="17">
    <source>
        <dbReference type="EMBL" id="CAI9581140.1"/>
    </source>
</evidence>
<evidence type="ECO:0000256" key="8">
    <source>
        <dbReference type="ARBA" id="ARBA00023136"/>
    </source>
</evidence>
<feature type="transmembrane region" description="Helical" evidence="14">
    <location>
        <begin position="220"/>
        <end position="244"/>
    </location>
</feature>
<keyword evidence="3 14" id="KW-0716">Sensory transduction</keyword>
<feature type="transmembrane region" description="Helical" evidence="14">
    <location>
        <begin position="174"/>
        <end position="196"/>
    </location>
</feature>
<keyword evidence="15" id="KW-0732">Signal</keyword>
<keyword evidence="9" id="KW-1015">Disulfide bond</keyword>
<dbReference type="Pfam" id="PF13853">
    <property type="entry name" value="7tm_4"/>
    <property type="match status" value="1"/>
</dbReference>
<dbReference type="Pfam" id="PF00078">
    <property type="entry name" value="RVT_1"/>
    <property type="match status" value="1"/>
</dbReference>
<evidence type="ECO:0000256" key="2">
    <source>
        <dbReference type="ARBA" id="ARBA00022475"/>
    </source>
</evidence>
<evidence type="ECO:0000259" key="16">
    <source>
        <dbReference type="PROSITE" id="PS50262"/>
    </source>
</evidence>
<evidence type="ECO:0000313" key="18">
    <source>
        <dbReference type="Proteomes" id="UP001162483"/>
    </source>
</evidence>
<keyword evidence="10 13" id="KW-0675">Receptor</keyword>
<evidence type="ECO:0000256" key="11">
    <source>
        <dbReference type="ARBA" id="ARBA00023180"/>
    </source>
</evidence>
<organism evidence="17 18">
    <name type="scientific">Staurois parvus</name>
    <dbReference type="NCBI Taxonomy" id="386267"/>
    <lineage>
        <taxon>Eukaryota</taxon>
        <taxon>Metazoa</taxon>
        <taxon>Chordata</taxon>
        <taxon>Craniata</taxon>
        <taxon>Vertebrata</taxon>
        <taxon>Euteleostomi</taxon>
        <taxon>Amphibia</taxon>
        <taxon>Batrachia</taxon>
        <taxon>Anura</taxon>
        <taxon>Neobatrachia</taxon>
        <taxon>Ranoidea</taxon>
        <taxon>Ranidae</taxon>
        <taxon>Staurois</taxon>
    </lineage>
</organism>
<sequence>MSNGTRQGCPLSPLLFILCLEPLATAIRSNPDIRGIHSHTHEYKLSLFADDILLTLTSPYTSLPILHQILKRFGAISGYKNKTMVTELFLVGFGNLQHIKNIIFVLFLVVYLTTVTGNMLIITLISTSPRLHPPMYFFICNLSACEIFITTTITPNILYILWGNGGSMSFYGCIVQHYLGASSGTVEGLLLMVMAYDRHLAICNPLRYSSIMNINTRNHLVAWAWAVGFTVMVTLTITICHLQFCGLNIIDHLFCDLAPLLQLSSSDTSLIEMEVLFITLFLSIVPFILIIVSYISIFSTILRISTRSGRQKTFSTCSSHLASVSMYCGSVFITYMVPSQQNLPKLNKVLSLLYTVVIPLLNPMIYSLRNQEMMDCFRHYFKFISVR</sequence>
<keyword evidence="7 13" id="KW-0297">G-protein coupled receptor</keyword>
<dbReference type="InterPro" id="IPR017452">
    <property type="entry name" value="GPCR_Rhodpsn_7TM"/>
</dbReference>
<dbReference type="InterPro" id="IPR050939">
    <property type="entry name" value="Olfactory_GPCR1"/>
</dbReference>
<evidence type="ECO:0000256" key="9">
    <source>
        <dbReference type="ARBA" id="ARBA00023157"/>
    </source>
</evidence>
<feature type="domain" description="G-protein coupled receptors family 1 profile" evidence="16">
    <location>
        <begin position="117"/>
        <end position="366"/>
    </location>
</feature>
<dbReference type="InterPro" id="IPR000725">
    <property type="entry name" value="Olfact_rcpt"/>
</dbReference>
<feature type="chain" id="PRO_5047205364" description="Olfactory receptor" evidence="15">
    <location>
        <begin position="27"/>
        <end position="387"/>
    </location>
</feature>
<keyword evidence="18" id="KW-1185">Reference proteome</keyword>
<keyword evidence="8 14" id="KW-0472">Membrane</keyword>
<keyword evidence="11" id="KW-0325">Glycoprotein</keyword>
<dbReference type="InterPro" id="IPR000477">
    <property type="entry name" value="RT_dom"/>
</dbReference>
<evidence type="ECO:0000256" key="14">
    <source>
        <dbReference type="RuleBase" id="RU363047"/>
    </source>
</evidence>
<dbReference type="Proteomes" id="UP001162483">
    <property type="component" value="Unassembled WGS sequence"/>
</dbReference>
<name>A0ABN9E8B9_9NEOB</name>
<dbReference type="PRINTS" id="PR00245">
    <property type="entry name" value="OLFACTORYR"/>
</dbReference>
<evidence type="ECO:0000256" key="1">
    <source>
        <dbReference type="ARBA" id="ARBA00004651"/>
    </source>
</evidence>
<evidence type="ECO:0000256" key="7">
    <source>
        <dbReference type="ARBA" id="ARBA00023040"/>
    </source>
</evidence>
<evidence type="ECO:0000256" key="12">
    <source>
        <dbReference type="ARBA" id="ARBA00023224"/>
    </source>
</evidence>
<feature type="transmembrane region" description="Helical" evidence="14">
    <location>
        <begin position="275"/>
        <end position="302"/>
    </location>
</feature>
<evidence type="ECO:0000256" key="13">
    <source>
        <dbReference type="RuleBase" id="RU000688"/>
    </source>
</evidence>
<comment type="caution">
    <text evidence="17">The sequence shown here is derived from an EMBL/GenBank/DDBJ whole genome shotgun (WGS) entry which is preliminary data.</text>
</comment>
<keyword evidence="6 14" id="KW-1133">Transmembrane helix</keyword>
<dbReference type="EMBL" id="CATNWA010015243">
    <property type="protein sequence ID" value="CAI9581140.1"/>
    <property type="molecule type" value="Genomic_DNA"/>
</dbReference>
<protein>
    <recommendedName>
        <fullName evidence="14">Olfactory receptor</fullName>
    </recommendedName>
</protein>
<feature type="transmembrane region" description="Helical" evidence="14">
    <location>
        <begin position="136"/>
        <end position="162"/>
    </location>
</feature>
<evidence type="ECO:0000256" key="15">
    <source>
        <dbReference type="SAM" id="SignalP"/>
    </source>
</evidence>
<dbReference type="Gene3D" id="1.20.1070.10">
    <property type="entry name" value="Rhodopsin 7-helix transmembrane proteins"/>
    <property type="match status" value="1"/>
</dbReference>
<evidence type="ECO:0000256" key="5">
    <source>
        <dbReference type="ARBA" id="ARBA00022725"/>
    </source>
</evidence>
<dbReference type="InterPro" id="IPR000276">
    <property type="entry name" value="GPCR_Rhodpsn"/>
</dbReference>
<dbReference type="PANTHER" id="PTHR24242:SF253">
    <property type="entry name" value="OLFACTORY RECEPTOR-RELATED"/>
    <property type="match status" value="1"/>
</dbReference>
<evidence type="ECO:0000256" key="3">
    <source>
        <dbReference type="ARBA" id="ARBA00022606"/>
    </source>
</evidence>
<evidence type="ECO:0000256" key="10">
    <source>
        <dbReference type="ARBA" id="ARBA00023170"/>
    </source>
</evidence>
<dbReference type="SUPFAM" id="SSF81321">
    <property type="entry name" value="Family A G protein-coupled receptor-like"/>
    <property type="match status" value="1"/>
</dbReference>
<feature type="transmembrane region" description="Helical" evidence="14">
    <location>
        <begin position="102"/>
        <end position="124"/>
    </location>
</feature>
<dbReference type="PROSITE" id="PS50262">
    <property type="entry name" value="G_PROTEIN_RECEP_F1_2"/>
    <property type="match status" value="1"/>
</dbReference>
<reference evidence="17" key="1">
    <citation type="submission" date="2023-05" db="EMBL/GenBank/DDBJ databases">
        <authorList>
            <person name="Stuckert A."/>
        </authorList>
    </citation>
    <scope>NUCLEOTIDE SEQUENCE</scope>
</reference>
<keyword evidence="5 14" id="KW-0552">Olfaction</keyword>
<keyword evidence="12 13" id="KW-0807">Transducer</keyword>
<dbReference type="PRINTS" id="PR00237">
    <property type="entry name" value="GPCRRHODOPSN"/>
</dbReference>
<feature type="transmembrane region" description="Helical" evidence="14">
    <location>
        <begin position="349"/>
        <end position="368"/>
    </location>
</feature>
<keyword evidence="4 13" id="KW-0812">Transmembrane</keyword>
<proteinExistence type="inferred from homology"/>
<feature type="signal peptide" evidence="15">
    <location>
        <begin position="1"/>
        <end position="26"/>
    </location>
</feature>
<comment type="subcellular location">
    <subcellularLocation>
        <location evidence="1 14">Cell membrane</location>
        <topology evidence="1 14">Multi-pass membrane protein</topology>
    </subcellularLocation>
</comment>